<name>A0A7W4Z6L9_9GAMM</name>
<proteinExistence type="inferred from homology"/>
<dbReference type="PANTHER" id="PTHR43725:SF47">
    <property type="entry name" value="UDP-GLUCOSE 4-EPIMERASE"/>
    <property type="match status" value="1"/>
</dbReference>
<evidence type="ECO:0000256" key="10">
    <source>
        <dbReference type="RuleBase" id="RU366046"/>
    </source>
</evidence>
<evidence type="ECO:0000256" key="7">
    <source>
        <dbReference type="ARBA" id="ARBA00023027"/>
    </source>
</evidence>
<comment type="cofactor">
    <cofactor evidence="2 10">
        <name>NAD(+)</name>
        <dbReference type="ChEBI" id="CHEBI:57540"/>
    </cofactor>
</comment>
<dbReference type="InterPro" id="IPR001509">
    <property type="entry name" value="Epimerase_deHydtase"/>
</dbReference>
<evidence type="ECO:0000313" key="13">
    <source>
        <dbReference type="Proteomes" id="UP000537130"/>
    </source>
</evidence>
<dbReference type="Gene3D" id="3.40.50.720">
    <property type="entry name" value="NAD(P)-binding Rossmann-like Domain"/>
    <property type="match status" value="1"/>
</dbReference>
<evidence type="ECO:0000256" key="6">
    <source>
        <dbReference type="ARBA" id="ARBA00018569"/>
    </source>
</evidence>
<dbReference type="EC" id="5.1.3.2" evidence="5 10"/>
<dbReference type="GO" id="GO:0003978">
    <property type="term" value="F:UDP-glucose 4-epimerase activity"/>
    <property type="evidence" value="ECO:0007669"/>
    <property type="project" value="UniProtKB-UniRule"/>
</dbReference>
<dbReference type="PANTHER" id="PTHR43725">
    <property type="entry name" value="UDP-GLUCOSE 4-EPIMERASE"/>
    <property type="match status" value="1"/>
</dbReference>
<dbReference type="CDD" id="cd05247">
    <property type="entry name" value="UDP_G4E_1_SDR_e"/>
    <property type="match status" value="1"/>
</dbReference>
<dbReference type="AlphaFoldDB" id="A0A7W4Z6L9"/>
<evidence type="ECO:0000256" key="9">
    <source>
        <dbReference type="ARBA" id="ARBA00023235"/>
    </source>
</evidence>
<reference evidence="12 13" key="1">
    <citation type="submission" date="2020-08" db="EMBL/GenBank/DDBJ databases">
        <title>Genomic Encyclopedia of Type Strains, Phase III (KMG-III): the genomes of soil and plant-associated and newly described type strains.</title>
        <authorList>
            <person name="Whitman W."/>
        </authorList>
    </citation>
    <scope>NUCLEOTIDE SEQUENCE [LARGE SCALE GENOMIC DNA]</scope>
    <source>
        <strain evidence="12 13">CECT 8654</strain>
    </source>
</reference>
<dbReference type="RefSeq" id="WP_183411206.1">
    <property type="nucleotide sequence ID" value="NZ_JACHWY010000003.1"/>
</dbReference>
<dbReference type="SUPFAM" id="SSF51735">
    <property type="entry name" value="NAD(P)-binding Rossmann-fold domains"/>
    <property type="match status" value="1"/>
</dbReference>
<keyword evidence="9 10" id="KW-0413">Isomerase</keyword>
<keyword evidence="7 10" id="KW-0520">NAD</keyword>
<evidence type="ECO:0000256" key="1">
    <source>
        <dbReference type="ARBA" id="ARBA00000083"/>
    </source>
</evidence>
<dbReference type="GO" id="GO:0006012">
    <property type="term" value="P:galactose metabolic process"/>
    <property type="evidence" value="ECO:0007669"/>
    <property type="project" value="UniProtKB-UniPathway"/>
</dbReference>
<dbReference type="Pfam" id="PF01370">
    <property type="entry name" value="Epimerase"/>
    <property type="match status" value="1"/>
</dbReference>
<comment type="similarity">
    <text evidence="4 10">Belongs to the NAD(P)-dependent epimerase/dehydratase family.</text>
</comment>
<evidence type="ECO:0000256" key="5">
    <source>
        <dbReference type="ARBA" id="ARBA00013189"/>
    </source>
</evidence>
<gene>
    <name evidence="12" type="ORF">FHR99_002697</name>
</gene>
<comment type="pathway">
    <text evidence="3 10">Carbohydrate metabolism; galactose metabolism.</text>
</comment>
<comment type="caution">
    <text evidence="12">The sequence shown here is derived from an EMBL/GenBank/DDBJ whole genome shotgun (WGS) entry which is preliminary data.</text>
</comment>
<dbReference type="UniPathway" id="UPA00214"/>
<comment type="catalytic activity">
    <reaction evidence="1 10">
        <text>UDP-alpha-D-glucose = UDP-alpha-D-galactose</text>
        <dbReference type="Rhea" id="RHEA:22168"/>
        <dbReference type="ChEBI" id="CHEBI:58885"/>
        <dbReference type="ChEBI" id="CHEBI:66914"/>
        <dbReference type="EC" id="5.1.3.2"/>
    </reaction>
</comment>
<evidence type="ECO:0000256" key="4">
    <source>
        <dbReference type="ARBA" id="ARBA00007637"/>
    </source>
</evidence>
<accession>A0A7W4Z6L9</accession>
<dbReference type="InterPro" id="IPR036291">
    <property type="entry name" value="NAD(P)-bd_dom_sf"/>
</dbReference>
<dbReference type="PRINTS" id="PR01713">
    <property type="entry name" value="NUCEPIMERASE"/>
</dbReference>
<keyword evidence="13" id="KW-1185">Reference proteome</keyword>
<evidence type="ECO:0000256" key="8">
    <source>
        <dbReference type="ARBA" id="ARBA00023144"/>
    </source>
</evidence>
<evidence type="ECO:0000313" key="12">
    <source>
        <dbReference type="EMBL" id="MBB3048423.1"/>
    </source>
</evidence>
<feature type="domain" description="NAD-dependent epimerase/dehydratase" evidence="11">
    <location>
        <begin position="4"/>
        <end position="262"/>
    </location>
</feature>
<protein>
    <recommendedName>
        <fullName evidence="6 10">UDP-glucose 4-epimerase</fullName>
        <ecNumber evidence="5 10">5.1.3.2</ecNumber>
    </recommendedName>
</protein>
<dbReference type="NCBIfam" id="TIGR01179">
    <property type="entry name" value="galE"/>
    <property type="match status" value="1"/>
</dbReference>
<sequence length="338" mass="36848">MKRILVTGGSGYIGSHTVVELLKTGCEVTIVDNLSNSHRVVLERIAAISGQSPDFIEGDIRDRALLERALKHSKAEAVIHFAGLKAVGESIELPLKYYDNNVNGTLVLCEAMQTVGVKNLIFSSSATVYGSEAEVPYREDMTLGRATNPYGASKAMIERILDDLCAADSDWSVAALRYFNPIGAHESGLIGEDPQGIPNNLMPFISKVAVGQLPELAIFGDDYDTPDGTCIRDYLHVADLADGHVKALKALSKPGYHVFNLGTGRGYSVKEMVEAFQRVTGQPVAHRIAPRREGDLAAVWADADKAKRELGWSADTPLDKMMEDTWRWQSGNPRGYAQ</sequence>
<dbReference type="Proteomes" id="UP000537130">
    <property type="component" value="Unassembled WGS sequence"/>
</dbReference>
<organism evidence="12 13">
    <name type="scientific">Litorivivens lipolytica</name>
    <dbReference type="NCBI Taxonomy" id="1524264"/>
    <lineage>
        <taxon>Bacteria</taxon>
        <taxon>Pseudomonadati</taxon>
        <taxon>Pseudomonadota</taxon>
        <taxon>Gammaproteobacteria</taxon>
        <taxon>Litorivivens</taxon>
    </lineage>
</organism>
<comment type="subunit">
    <text evidence="10">Homodimer.</text>
</comment>
<dbReference type="NCBIfam" id="NF007956">
    <property type="entry name" value="PRK10675.1"/>
    <property type="match status" value="1"/>
</dbReference>
<dbReference type="GO" id="GO:0005829">
    <property type="term" value="C:cytosol"/>
    <property type="evidence" value="ECO:0007669"/>
    <property type="project" value="TreeGrafter"/>
</dbReference>
<evidence type="ECO:0000256" key="2">
    <source>
        <dbReference type="ARBA" id="ARBA00001911"/>
    </source>
</evidence>
<dbReference type="InterPro" id="IPR005886">
    <property type="entry name" value="UDP_G4E"/>
</dbReference>
<dbReference type="Gene3D" id="3.90.25.10">
    <property type="entry name" value="UDP-galactose 4-epimerase, domain 1"/>
    <property type="match status" value="1"/>
</dbReference>
<evidence type="ECO:0000259" key="11">
    <source>
        <dbReference type="Pfam" id="PF01370"/>
    </source>
</evidence>
<dbReference type="EMBL" id="JACHWY010000003">
    <property type="protein sequence ID" value="MBB3048423.1"/>
    <property type="molecule type" value="Genomic_DNA"/>
</dbReference>
<keyword evidence="10" id="KW-0119">Carbohydrate metabolism</keyword>
<keyword evidence="8" id="KW-0299">Galactose metabolism</keyword>
<evidence type="ECO:0000256" key="3">
    <source>
        <dbReference type="ARBA" id="ARBA00004947"/>
    </source>
</evidence>